<dbReference type="SUPFAM" id="SSF161098">
    <property type="entry name" value="MetI-like"/>
    <property type="match status" value="1"/>
</dbReference>
<dbReference type="Proteomes" id="UP000305836">
    <property type="component" value="Unassembled WGS sequence"/>
</dbReference>
<keyword evidence="6 7" id="KW-0472">Membrane</keyword>
<dbReference type="EMBL" id="SZPZ01000001">
    <property type="protein sequence ID" value="TKK82778.1"/>
    <property type="molecule type" value="Genomic_DNA"/>
</dbReference>
<evidence type="ECO:0000256" key="5">
    <source>
        <dbReference type="ARBA" id="ARBA00022989"/>
    </source>
</evidence>
<comment type="subcellular location">
    <subcellularLocation>
        <location evidence="1 7">Cell membrane</location>
        <topology evidence="1 7">Multi-pass membrane protein</topology>
    </subcellularLocation>
</comment>
<proteinExistence type="inferred from homology"/>
<evidence type="ECO:0000256" key="1">
    <source>
        <dbReference type="ARBA" id="ARBA00004651"/>
    </source>
</evidence>
<evidence type="ECO:0000256" key="2">
    <source>
        <dbReference type="ARBA" id="ARBA00022448"/>
    </source>
</evidence>
<protein>
    <submittedName>
        <fullName evidence="9">Carbohydrate ABC transporter permease</fullName>
    </submittedName>
</protein>
<keyword evidence="2 7" id="KW-0813">Transport</keyword>
<name>A0A4U3M231_9ACTN</name>
<comment type="caution">
    <text evidence="9">The sequence shown here is derived from an EMBL/GenBank/DDBJ whole genome shotgun (WGS) entry which is preliminary data.</text>
</comment>
<keyword evidence="4 7" id="KW-0812">Transmembrane</keyword>
<feature type="transmembrane region" description="Helical" evidence="7">
    <location>
        <begin position="34"/>
        <end position="55"/>
    </location>
</feature>
<dbReference type="CDD" id="cd06261">
    <property type="entry name" value="TM_PBP2"/>
    <property type="match status" value="1"/>
</dbReference>
<keyword evidence="10" id="KW-1185">Reference proteome</keyword>
<feature type="transmembrane region" description="Helical" evidence="7">
    <location>
        <begin position="163"/>
        <end position="185"/>
    </location>
</feature>
<dbReference type="InterPro" id="IPR035906">
    <property type="entry name" value="MetI-like_sf"/>
</dbReference>
<dbReference type="PANTHER" id="PTHR43744">
    <property type="entry name" value="ABC TRANSPORTER PERMEASE PROTEIN MG189-RELATED-RELATED"/>
    <property type="match status" value="1"/>
</dbReference>
<keyword evidence="5 7" id="KW-1133">Transmembrane helix</keyword>
<dbReference type="OrthoDB" id="9775069at2"/>
<dbReference type="PANTHER" id="PTHR43744:SF6">
    <property type="entry name" value="ABC TRANSPORTER PERMEASE PROTEIN YESQ-RELATED"/>
    <property type="match status" value="1"/>
</dbReference>
<dbReference type="GO" id="GO:0005886">
    <property type="term" value="C:plasma membrane"/>
    <property type="evidence" value="ECO:0007669"/>
    <property type="project" value="UniProtKB-SubCell"/>
</dbReference>
<feature type="transmembrane region" description="Helical" evidence="7">
    <location>
        <begin position="99"/>
        <end position="121"/>
    </location>
</feature>
<keyword evidence="3" id="KW-1003">Cell membrane</keyword>
<dbReference type="AlphaFoldDB" id="A0A4U3M231"/>
<evidence type="ECO:0000259" key="8">
    <source>
        <dbReference type="PROSITE" id="PS50928"/>
    </source>
</evidence>
<dbReference type="InterPro" id="IPR000515">
    <property type="entry name" value="MetI-like"/>
</dbReference>
<evidence type="ECO:0000256" key="6">
    <source>
        <dbReference type="ARBA" id="ARBA00023136"/>
    </source>
</evidence>
<evidence type="ECO:0000256" key="4">
    <source>
        <dbReference type="ARBA" id="ARBA00022692"/>
    </source>
</evidence>
<dbReference type="Gene3D" id="1.10.3720.10">
    <property type="entry name" value="MetI-like"/>
    <property type="match status" value="1"/>
</dbReference>
<feature type="transmembrane region" description="Helical" evidence="7">
    <location>
        <begin position="264"/>
        <end position="285"/>
    </location>
</feature>
<evidence type="ECO:0000313" key="10">
    <source>
        <dbReference type="Proteomes" id="UP000305836"/>
    </source>
</evidence>
<dbReference type="GO" id="GO:0055085">
    <property type="term" value="P:transmembrane transport"/>
    <property type="evidence" value="ECO:0007669"/>
    <property type="project" value="InterPro"/>
</dbReference>
<dbReference type="Pfam" id="PF00528">
    <property type="entry name" value="BPD_transp_1"/>
    <property type="match status" value="1"/>
</dbReference>
<dbReference type="PROSITE" id="PS50928">
    <property type="entry name" value="ABC_TM1"/>
    <property type="match status" value="1"/>
</dbReference>
<feature type="domain" description="ABC transmembrane type-1" evidence="8">
    <location>
        <begin position="95"/>
        <end position="285"/>
    </location>
</feature>
<evidence type="ECO:0000313" key="9">
    <source>
        <dbReference type="EMBL" id="TKK82778.1"/>
    </source>
</evidence>
<feature type="transmembrane region" description="Helical" evidence="7">
    <location>
        <begin position="206"/>
        <end position="231"/>
    </location>
</feature>
<reference evidence="9 10" key="1">
    <citation type="submission" date="2019-04" db="EMBL/GenBank/DDBJ databases">
        <title>Kribbella sp. NEAU-THZ 27 nov., a novel actinomycete isolated from soil.</title>
        <authorList>
            <person name="Duan L."/>
        </authorList>
    </citation>
    <scope>NUCLEOTIDE SEQUENCE [LARGE SCALE GENOMIC DNA]</scope>
    <source>
        <strain evidence="10">NEAU-THZ27</strain>
    </source>
</reference>
<gene>
    <name evidence="9" type="ORF">FDA38_08465</name>
</gene>
<evidence type="ECO:0000256" key="3">
    <source>
        <dbReference type="ARBA" id="ARBA00022475"/>
    </source>
</evidence>
<feature type="transmembrane region" description="Helical" evidence="7">
    <location>
        <begin position="130"/>
        <end position="151"/>
    </location>
</feature>
<sequence>MGLLRRRRVMVNLASPAPPDGRRRRMLIKFSGRTAAYVALTVIALAALVPMVYAISTSLKPSGQELTIPVRWIPSPVEWGNYLRIFQVAPLLTFFKNTMIITLVTLVGNVMVSALVAYAFARLRFPGRDALFVVVLSTIMLPYVVTLIPQFVLFRNVGLVNTLWPLIIPSMFGHPIYIFLLRQFFKSIPVEVEDAARLDGAGFLRTFWSIALPLARPGLATVLILSVLTHWNDFIAPLVYLNTEDKWTLSLAVNLFQGDFRINYNLMMAYAAVMTVPVVLVFFAFQKYFVRGITLSATAGR</sequence>
<comment type="similarity">
    <text evidence="7">Belongs to the binding-protein-dependent transport system permease family.</text>
</comment>
<accession>A0A4U3M231</accession>
<organism evidence="9 10">
    <name type="scientific">Kribbella jiaozuonensis</name>
    <dbReference type="NCBI Taxonomy" id="2575441"/>
    <lineage>
        <taxon>Bacteria</taxon>
        <taxon>Bacillati</taxon>
        <taxon>Actinomycetota</taxon>
        <taxon>Actinomycetes</taxon>
        <taxon>Propionibacteriales</taxon>
        <taxon>Kribbellaceae</taxon>
        <taxon>Kribbella</taxon>
    </lineage>
</organism>
<evidence type="ECO:0000256" key="7">
    <source>
        <dbReference type="RuleBase" id="RU363032"/>
    </source>
</evidence>